<keyword evidence="2" id="KW-1185">Reference proteome</keyword>
<reference evidence="1" key="1">
    <citation type="submission" date="2022-07" db="EMBL/GenBank/DDBJ databases">
        <title>Genome Sequence of Phlebia brevispora.</title>
        <authorList>
            <person name="Buettner E."/>
        </authorList>
    </citation>
    <scope>NUCLEOTIDE SEQUENCE</scope>
    <source>
        <strain evidence="1">MPL23</strain>
    </source>
</reference>
<dbReference type="Proteomes" id="UP001148662">
    <property type="component" value="Unassembled WGS sequence"/>
</dbReference>
<protein>
    <submittedName>
        <fullName evidence="1">Uncharacterized protein</fullName>
    </submittedName>
</protein>
<proteinExistence type="predicted"/>
<comment type="caution">
    <text evidence="1">The sequence shown here is derived from an EMBL/GenBank/DDBJ whole genome shotgun (WGS) entry which is preliminary data.</text>
</comment>
<sequence>MFSFRRKSKKQPEQNRSARIRTSPSLPDLSTQGIQWPESLINISELPAIKLQAVQSQPVKLANGKPGGPISALYTAPPPSAYDNRRSTYSSRRKPSQKKNRNPVTFNLMVAGAQGTGKTSLLRLLLETAEISPTASEEQRAALYGFLRGPPKRTEDIQTVAVEICESKFDRITLTVIDTAGLDFQPGHELTLERQVSSITRYLDAQFADTLSEASRFSSGMALGMPIVRTLTYVCGRNPKSYARAKATSMCTYYPSKPRTDNASSGRPSDVSAVSADSLSQESGDDATEHSDDLTMSPVDISVIQRLSRKTNVLPIIARADSLTDEALATIKSVIRKNLAAAGLDFGVFDPPPTQTESSANDNGTKEANGNGNGHHTNGQEDDPEPEERQSRRIIKLRPSRNPFKFRNNSRSRSRLDLTEPSDEPTSVDNIDSESVASVRFSAQRVSRADMPALLPFALIAPQYRAHRRLRQVSQVSQARIVSDDRSVNTHAGAVPGSPTDDSHGPGSDHLSPVSTHAKQLPFSDGPPADLRGVFTRRYRWGTIDVLAPEHCDFATLRTAVLSTHMKMLKIRTREVLYERYRTEKLLARRATRNISQDETRRMFAEIGL</sequence>
<organism evidence="1 2">
    <name type="scientific">Phlebia brevispora</name>
    <dbReference type="NCBI Taxonomy" id="194682"/>
    <lineage>
        <taxon>Eukaryota</taxon>
        <taxon>Fungi</taxon>
        <taxon>Dikarya</taxon>
        <taxon>Basidiomycota</taxon>
        <taxon>Agaricomycotina</taxon>
        <taxon>Agaricomycetes</taxon>
        <taxon>Polyporales</taxon>
        <taxon>Meruliaceae</taxon>
        <taxon>Phlebia</taxon>
    </lineage>
</organism>
<accession>A0ACC1T5C3</accession>
<gene>
    <name evidence="1" type="ORF">NM688_g3584</name>
</gene>
<name>A0ACC1T5C3_9APHY</name>
<evidence type="ECO:0000313" key="2">
    <source>
        <dbReference type="Proteomes" id="UP001148662"/>
    </source>
</evidence>
<evidence type="ECO:0000313" key="1">
    <source>
        <dbReference type="EMBL" id="KAJ3553497.1"/>
    </source>
</evidence>
<dbReference type="EMBL" id="JANHOG010000532">
    <property type="protein sequence ID" value="KAJ3553497.1"/>
    <property type="molecule type" value="Genomic_DNA"/>
</dbReference>